<evidence type="ECO:0000256" key="7">
    <source>
        <dbReference type="ARBA" id="ARBA00022614"/>
    </source>
</evidence>
<evidence type="ECO:0000259" key="23">
    <source>
        <dbReference type="PROSITE" id="PS50011"/>
    </source>
</evidence>
<evidence type="ECO:0000256" key="14">
    <source>
        <dbReference type="ARBA" id="ARBA00022840"/>
    </source>
</evidence>
<dbReference type="FunFam" id="3.80.10.10:FF:000453">
    <property type="entry name" value="Leucine-rich receptor-like protein kinase family protein"/>
    <property type="match status" value="1"/>
</dbReference>
<dbReference type="EnsemblPlants" id="QL03p023481:mrna">
    <property type="protein sequence ID" value="QL03p023481:mrna"/>
    <property type="gene ID" value="QL03p023481"/>
</dbReference>
<dbReference type="PANTHER" id="PTHR48053">
    <property type="entry name" value="LEUCINE RICH REPEAT FAMILY PROTEIN, EXPRESSED"/>
    <property type="match status" value="1"/>
</dbReference>
<reference evidence="24" key="2">
    <citation type="submission" date="2021-01" db="UniProtKB">
        <authorList>
            <consortium name="EnsemblPlants"/>
        </authorList>
    </citation>
    <scope>IDENTIFICATION</scope>
</reference>
<evidence type="ECO:0000256" key="16">
    <source>
        <dbReference type="ARBA" id="ARBA00023136"/>
    </source>
</evidence>
<dbReference type="InParanoid" id="A0A7N2R137"/>
<feature type="domain" description="Protein kinase" evidence="23">
    <location>
        <begin position="670"/>
        <end position="961"/>
    </location>
</feature>
<dbReference type="OMA" id="PLEICML"/>
<keyword evidence="13" id="KW-0418">Kinase</keyword>
<keyword evidence="10" id="KW-0732">Signal</keyword>
<keyword evidence="7" id="KW-0433">Leucine-rich repeat</keyword>
<evidence type="ECO:0000256" key="19">
    <source>
        <dbReference type="ARBA" id="ARBA00038043"/>
    </source>
</evidence>
<comment type="subcellular location">
    <subcellularLocation>
        <location evidence="2">Membrane</location>
        <topology evidence="2">Single-pass type I membrane protein</topology>
    </subcellularLocation>
    <subcellularLocation>
        <location evidence="1">Secreted</location>
        <location evidence="1">Cell wall</location>
    </subcellularLocation>
</comment>
<comment type="catalytic activity">
    <reaction evidence="20">
        <text>L-threonyl-[protein] + ATP = O-phospho-L-threonyl-[protein] + ADP + H(+)</text>
        <dbReference type="Rhea" id="RHEA:46608"/>
        <dbReference type="Rhea" id="RHEA-COMP:11060"/>
        <dbReference type="Rhea" id="RHEA-COMP:11605"/>
        <dbReference type="ChEBI" id="CHEBI:15378"/>
        <dbReference type="ChEBI" id="CHEBI:30013"/>
        <dbReference type="ChEBI" id="CHEBI:30616"/>
        <dbReference type="ChEBI" id="CHEBI:61977"/>
        <dbReference type="ChEBI" id="CHEBI:456216"/>
        <dbReference type="EC" id="2.7.11.1"/>
    </reaction>
</comment>
<dbReference type="InterPro" id="IPR051716">
    <property type="entry name" value="Plant_RL_S/T_kinase"/>
</dbReference>
<keyword evidence="4" id="KW-0134">Cell wall</keyword>
<dbReference type="SMART" id="SM00369">
    <property type="entry name" value="LRR_TYP"/>
    <property type="match status" value="7"/>
</dbReference>
<evidence type="ECO:0000256" key="9">
    <source>
        <dbReference type="ARBA" id="ARBA00022692"/>
    </source>
</evidence>
<dbReference type="Gene3D" id="1.10.510.10">
    <property type="entry name" value="Transferase(Phosphotransferase) domain 1"/>
    <property type="match status" value="1"/>
</dbReference>
<keyword evidence="9 22" id="KW-0812">Transmembrane</keyword>
<evidence type="ECO:0000256" key="18">
    <source>
        <dbReference type="ARBA" id="ARBA00023180"/>
    </source>
</evidence>
<dbReference type="PROSITE" id="PS50011">
    <property type="entry name" value="PROTEIN_KINASE_DOM"/>
    <property type="match status" value="1"/>
</dbReference>
<keyword evidence="12" id="KW-0547">Nucleotide-binding</keyword>
<evidence type="ECO:0000256" key="12">
    <source>
        <dbReference type="ARBA" id="ARBA00022741"/>
    </source>
</evidence>
<evidence type="ECO:0000256" key="13">
    <source>
        <dbReference type="ARBA" id="ARBA00022777"/>
    </source>
</evidence>
<dbReference type="InterPro" id="IPR032675">
    <property type="entry name" value="LRR_dom_sf"/>
</dbReference>
<evidence type="ECO:0000256" key="15">
    <source>
        <dbReference type="ARBA" id="ARBA00022989"/>
    </source>
</evidence>
<dbReference type="InterPro" id="IPR008266">
    <property type="entry name" value="Tyr_kinase_AS"/>
</dbReference>
<keyword evidence="16 22" id="KW-0472">Membrane</keyword>
<dbReference type="GO" id="GO:0004674">
    <property type="term" value="F:protein serine/threonine kinase activity"/>
    <property type="evidence" value="ECO:0007669"/>
    <property type="project" value="UniProtKB-KW"/>
</dbReference>
<dbReference type="GO" id="GO:0009791">
    <property type="term" value="P:post-embryonic development"/>
    <property type="evidence" value="ECO:0007669"/>
    <property type="project" value="UniProtKB-ARBA"/>
</dbReference>
<dbReference type="GO" id="GO:0006952">
    <property type="term" value="P:defense response"/>
    <property type="evidence" value="ECO:0007669"/>
    <property type="project" value="UniProtKB-ARBA"/>
</dbReference>
<dbReference type="PROSITE" id="PS00109">
    <property type="entry name" value="PROTEIN_KINASE_TYR"/>
    <property type="match status" value="1"/>
</dbReference>
<dbReference type="Proteomes" id="UP000594261">
    <property type="component" value="Chromosome 3"/>
</dbReference>
<keyword evidence="4" id="KW-0964">Secreted</keyword>
<evidence type="ECO:0000256" key="4">
    <source>
        <dbReference type="ARBA" id="ARBA00022512"/>
    </source>
</evidence>
<proteinExistence type="inferred from homology"/>
<dbReference type="SMART" id="SM00220">
    <property type="entry name" value="S_TKc"/>
    <property type="match status" value="1"/>
</dbReference>
<accession>A0A7N2R137</accession>
<comment type="similarity">
    <text evidence="19">Belongs to the polygalacturonase-inhibiting protein family.</text>
</comment>
<dbReference type="GO" id="GO:0016020">
    <property type="term" value="C:membrane"/>
    <property type="evidence" value="ECO:0007669"/>
    <property type="project" value="UniProtKB-SubCell"/>
</dbReference>
<evidence type="ECO:0000256" key="5">
    <source>
        <dbReference type="ARBA" id="ARBA00022527"/>
    </source>
</evidence>
<keyword evidence="6" id="KW-0597">Phosphoprotein</keyword>
<dbReference type="EC" id="2.7.11.1" evidence="3"/>
<evidence type="ECO:0000256" key="2">
    <source>
        <dbReference type="ARBA" id="ARBA00004479"/>
    </source>
</evidence>
<dbReference type="AlphaFoldDB" id="A0A7N2R137"/>
<keyword evidence="14" id="KW-0067">ATP-binding</keyword>
<evidence type="ECO:0000256" key="21">
    <source>
        <dbReference type="ARBA" id="ARBA00048679"/>
    </source>
</evidence>
<keyword evidence="11" id="KW-0677">Repeat</keyword>
<reference evidence="24 25" key="1">
    <citation type="journal article" date="2016" name="G3 (Bethesda)">
        <title>First Draft Assembly and Annotation of the Genome of a California Endemic Oak Quercus lobata Nee (Fagaceae).</title>
        <authorList>
            <person name="Sork V.L."/>
            <person name="Fitz-Gibbon S.T."/>
            <person name="Puiu D."/>
            <person name="Crepeau M."/>
            <person name="Gugger P.F."/>
            <person name="Sherman R."/>
            <person name="Stevens K."/>
            <person name="Langley C.H."/>
            <person name="Pellegrini M."/>
            <person name="Salzberg S.L."/>
        </authorList>
    </citation>
    <scope>NUCLEOTIDE SEQUENCE [LARGE SCALE GENOMIC DNA]</scope>
    <source>
        <strain evidence="24 25">cv. SW786</strain>
    </source>
</reference>
<organism evidence="24 25">
    <name type="scientific">Quercus lobata</name>
    <name type="common">Valley oak</name>
    <dbReference type="NCBI Taxonomy" id="97700"/>
    <lineage>
        <taxon>Eukaryota</taxon>
        <taxon>Viridiplantae</taxon>
        <taxon>Streptophyta</taxon>
        <taxon>Embryophyta</taxon>
        <taxon>Tracheophyta</taxon>
        <taxon>Spermatophyta</taxon>
        <taxon>Magnoliopsida</taxon>
        <taxon>eudicotyledons</taxon>
        <taxon>Gunneridae</taxon>
        <taxon>Pentapetalae</taxon>
        <taxon>rosids</taxon>
        <taxon>fabids</taxon>
        <taxon>Fagales</taxon>
        <taxon>Fagaceae</taxon>
        <taxon>Quercus</taxon>
    </lineage>
</organism>
<sequence>MATNKFSRRKLTASCAHKQLSNSIAALLVMFKYIIILIFASFSSSHVAISASIVTSSPTATIEGQEVKALLNWQANLDNQNQSLFSSWVGNSPCSWSGISCNEYRSVIHINLTGSGLKGTLHAFSFSFFPNLLGHNLSNNSLYGTIPLFLGNLSKLIYLDLSSNQLCGGIPSEIGLRKTLRMVYLFENNINETIPYEIGILSSLNELALFKNNLTGSIPASIGSLGNLSTLLLNNNGLSGTIPQEIGMLKSLSELDLSINNQTGSIPTSIGNLANLTTLSLVHNNFYRSIPSSIGNLTLLNKLHLLQNQLSVPIPREVGNLRFLTHLGLFMSKLTGSIPVEMNNLTYLKHLVLSNNMLSGSLPQHICIGGSLETFTGHENYLTGLISISLRNCSSLYRFRFERNQLTGNISEQFGVYPNLNYIDLSNNNFYGELSPKWGQCQNLQSLKISNNRISGVIPPQLGGMIHLHLLDLSSNDIAGEIPRELERLTSLFNLTLADNELLSRVPPKIGNLFNLRILNLAANNLTGSIPRQLEACSKLQYLNLSKNRFRESIPFEIGNIYSLQNLDLSQNLLMGEIPPQLGKLENLETLSLSHNELSGSIPSNFTDMLSLTYIDISYNLLEGPLPSSKPFLAAPIDGFINHKDLCGNTIGLNACSATVSSRPNGKESRKVMILILVPSFGALFLIFSVVGFLYVLLNCRRVRNNQNSPTEAQNNNMFTIWSYDGKMVYENIIDATEEFDPKYCIGVGGYGSVYKVELPTGGSLGKKLSNKEEAIEFGWIKRINIVKGLAEGLSDMHHECTPPIVHRDISCKNILLDSEHSAHISNFGTAKVLNPNSSNWSLFAGMFGYDAPSTYFLLAWLISEQPIFGVMTLEVIMRKHPGDLISLLSSSSSSSLSSSSATTSTAHGILLKDVLDQRLEPPRNQVTRIVVSFAKLAFACLETNPQSRPTMQQISRELSIERSPLSEMFGEITLRQLLV</sequence>
<dbReference type="Gene3D" id="3.80.10.10">
    <property type="entry name" value="Ribonuclease Inhibitor"/>
    <property type="match status" value="4"/>
</dbReference>
<dbReference type="SUPFAM" id="SSF56112">
    <property type="entry name" value="Protein kinase-like (PK-like)"/>
    <property type="match status" value="1"/>
</dbReference>
<evidence type="ECO:0000256" key="17">
    <source>
        <dbReference type="ARBA" id="ARBA00023170"/>
    </source>
</evidence>
<dbReference type="InterPro" id="IPR001611">
    <property type="entry name" value="Leu-rich_rpt"/>
</dbReference>
<dbReference type="InterPro" id="IPR013210">
    <property type="entry name" value="LRR_N_plant-typ"/>
</dbReference>
<dbReference type="FunFam" id="3.80.10.10:FF:000400">
    <property type="entry name" value="Nuclear pore complex protein NUP107"/>
    <property type="match status" value="1"/>
</dbReference>
<comment type="catalytic activity">
    <reaction evidence="21">
        <text>L-seryl-[protein] + ATP = O-phospho-L-seryl-[protein] + ADP + H(+)</text>
        <dbReference type="Rhea" id="RHEA:17989"/>
        <dbReference type="Rhea" id="RHEA-COMP:9863"/>
        <dbReference type="Rhea" id="RHEA-COMP:11604"/>
        <dbReference type="ChEBI" id="CHEBI:15378"/>
        <dbReference type="ChEBI" id="CHEBI:29999"/>
        <dbReference type="ChEBI" id="CHEBI:30616"/>
        <dbReference type="ChEBI" id="CHEBI:83421"/>
        <dbReference type="ChEBI" id="CHEBI:456216"/>
        <dbReference type="EC" id="2.7.11.1"/>
    </reaction>
</comment>
<keyword evidence="18" id="KW-0325">Glycoprotein</keyword>
<dbReference type="PANTHER" id="PTHR48053:SF168">
    <property type="entry name" value="LRR RECEPTOR-LIKE KINASE FAMILY PROTEIN"/>
    <property type="match status" value="1"/>
</dbReference>
<name>A0A7N2R137_QUELO</name>
<dbReference type="EMBL" id="LRBV02000003">
    <property type="status" value="NOT_ANNOTATED_CDS"/>
    <property type="molecule type" value="Genomic_DNA"/>
</dbReference>
<dbReference type="SUPFAM" id="SSF52047">
    <property type="entry name" value="RNI-like"/>
    <property type="match status" value="1"/>
</dbReference>
<evidence type="ECO:0000313" key="25">
    <source>
        <dbReference type="Proteomes" id="UP000594261"/>
    </source>
</evidence>
<evidence type="ECO:0000256" key="3">
    <source>
        <dbReference type="ARBA" id="ARBA00012513"/>
    </source>
</evidence>
<evidence type="ECO:0000256" key="22">
    <source>
        <dbReference type="SAM" id="Phobius"/>
    </source>
</evidence>
<evidence type="ECO:0000256" key="1">
    <source>
        <dbReference type="ARBA" id="ARBA00004191"/>
    </source>
</evidence>
<dbReference type="Pfam" id="PF00069">
    <property type="entry name" value="Pkinase"/>
    <property type="match status" value="1"/>
</dbReference>
<dbReference type="GO" id="GO:0051707">
    <property type="term" value="P:response to other organism"/>
    <property type="evidence" value="ECO:0007669"/>
    <property type="project" value="UniProtKB-ARBA"/>
</dbReference>
<evidence type="ECO:0000256" key="11">
    <source>
        <dbReference type="ARBA" id="ARBA00022737"/>
    </source>
</evidence>
<dbReference type="Pfam" id="PF13855">
    <property type="entry name" value="LRR_8"/>
    <property type="match status" value="2"/>
</dbReference>
<evidence type="ECO:0000256" key="10">
    <source>
        <dbReference type="ARBA" id="ARBA00022729"/>
    </source>
</evidence>
<dbReference type="FunFam" id="3.80.10.10:FF:000177">
    <property type="entry name" value="Leucine-rich repeat receptor-like serine/threonine-protein kinase At1g17230"/>
    <property type="match status" value="1"/>
</dbReference>
<protein>
    <recommendedName>
        <fullName evidence="3">non-specific serine/threonine protein kinase</fullName>
        <ecNumber evidence="3">2.7.11.1</ecNumber>
    </recommendedName>
</protein>
<feature type="transmembrane region" description="Helical" evidence="22">
    <location>
        <begin position="672"/>
        <end position="698"/>
    </location>
</feature>
<keyword evidence="5" id="KW-0723">Serine/threonine-protein kinase</keyword>
<dbReference type="InterPro" id="IPR000719">
    <property type="entry name" value="Prot_kinase_dom"/>
</dbReference>
<evidence type="ECO:0000256" key="20">
    <source>
        <dbReference type="ARBA" id="ARBA00047899"/>
    </source>
</evidence>
<dbReference type="InterPro" id="IPR003591">
    <property type="entry name" value="Leu-rich_rpt_typical-subtyp"/>
</dbReference>
<dbReference type="Pfam" id="PF00560">
    <property type="entry name" value="LRR_1"/>
    <property type="match status" value="8"/>
</dbReference>
<dbReference type="Pfam" id="PF08263">
    <property type="entry name" value="LRRNT_2"/>
    <property type="match status" value="1"/>
</dbReference>
<feature type="transmembrane region" description="Helical" evidence="22">
    <location>
        <begin position="20"/>
        <end position="42"/>
    </location>
</feature>
<evidence type="ECO:0000256" key="6">
    <source>
        <dbReference type="ARBA" id="ARBA00022553"/>
    </source>
</evidence>
<dbReference type="SUPFAM" id="SSF52058">
    <property type="entry name" value="L domain-like"/>
    <property type="match status" value="1"/>
</dbReference>
<keyword evidence="15 22" id="KW-1133">Transmembrane helix</keyword>
<dbReference type="GO" id="GO:0005524">
    <property type="term" value="F:ATP binding"/>
    <property type="evidence" value="ECO:0007669"/>
    <property type="project" value="UniProtKB-KW"/>
</dbReference>
<keyword evidence="25" id="KW-1185">Reference proteome</keyword>
<keyword evidence="17" id="KW-0675">Receptor</keyword>
<evidence type="ECO:0000313" key="24">
    <source>
        <dbReference type="EnsemblPlants" id="QL03p023481:mrna"/>
    </source>
</evidence>
<evidence type="ECO:0000256" key="8">
    <source>
        <dbReference type="ARBA" id="ARBA00022679"/>
    </source>
</evidence>
<dbReference type="InterPro" id="IPR011009">
    <property type="entry name" value="Kinase-like_dom_sf"/>
</dbReference>
<dbReference type="Gramene" id="QL03p023481:mrna">
    <property type="protein sequence ID" value="QL03p023481:mrna"/>
    <property type="gene ID" value="QL03p023481"/>
</dbReference>
<keyword evidence="8" id="KW-0808">Transferase</keyword>